<accession>G6YWQ7</accession>
<dbReference type="RefSeq" id="WP_008175498.1">
    <property type="nucleotide sequence ID" value="NZ_AGTR01000080.1"/>
</dbReference>
<proteinExistence type="predicted"/>
<gene>
    <name evidence="1" type="ORF">KYE_16603</name>
</gene>
<dbReference type="EMBL" id="AGTR01000080">
    <property type="protein sequence ID" value="EHJ03451.1"/>
    <property type="molecule type" value="Genomic_DNA"/>
</dbReference>
<organism evidence="1 2">
    <name type="scientific">Marinobacter manganoxydans MnI7-9</name>
    <dbReference type="NCBI Taxonomy" id="1094979"/>
    <lineage>
        <taxon>Bacteria</taxon>
        <taxon>Pseudomonadati</taxon>
        <taxon>Pseudomonadota</taxon>
        <taxon>Gammaproteobacteria</taxon>
        <taxon>Pseudomonadales</taxon>
        <taxon>Marinobacteraceae</taxon>
        <taxon>Marinobacter</taxon>
    </lineage>
</organism>
<dbReference type="Proteomes" id="UP000003208">
    <property type="component" value="Unassembled WGS sequence"/>
</dbReference>
<name>G6YWQ7_9GAMM</name>
<dbReference type="AlphaFoldDB" id="G6YWQ7"/>
<reference evidence="1 2" key="1">
    <citation type="journal article" date="2012" name="J. Bacteriol.">
        <title>Genome sequence of deep-sea manganese-oxidizing bacterium Marinobacter manganoxydans MnI7-9.</title>
        <authorList>
            <person name="Wang H."/>
            <person name="Li H."/>
            <person name="Shao Z."/>
            <person name="Liao S."/>
            <person name="Johnstone L."/>
            <person name="Rensing C."/>
            <person name="Wang G."/>
        </authorList>
    </citation>
    <scope>NUCLEOTIDE SEQUENCE [LARGE SCALE GENOMIC DNA]</scope>
    <source>
        <strain evidence="1 2">MnI7-9</strain>
    </source>
</reference>
<evidence type="ECO:0000313" key="1">
    <source>
        <dbReference type="EMBL" id="EHJ03451.1"/>
    </source>
</evidence>
<protein>
    <submittedName>
        <fullName evidence="1">Uncharacterized protein</fullName>
    </submittedName>
</protein>
<keyword evidence="2" id="KW-1185">Reference proteome</keyword>
<evidence type="ECO:0000313" key="2">
    <source>
        <dbReference type="Proteomes" id="UP000003208"/>
    </source>
</evidence>
<sequence length="81" mass="9343">MATKEHTKVKPGFNLPTVPNGFDQVCAFAYQDGDWEIDFINHERCDFASETMDVNIEWPWVDGFEPREADWQAIGVCAIYE</sequence>